<dbReference type="GO" id="GO:0004386">
    <property type="term" value="F:helicase activity"/>
    <property type="evidence" value="ECO:0007669"/>
    <property type="project" value="UniProtKB-KW"/>
</dbReference>
<dbReference type="InterPro" id="IPR049730">
    <property type="entry name" value="SNF2/RAD54-like_C"/>
</dbReference>
<gene>
    <name evidence="7" type="ORF">J8380_13295</name>
</gene>
<dbReference type="PROSITE" id="PS50966">
    <property type="entry name" value="ZF_SWIM"/>
    <property type="match status" value="1"/>
</dbReference>
<organism evidence="7 8">
    <name type="scientific">Candidatus Thiothrix anitrata</name>
    <dbReference type="NCBI Taxonomy" id="2823902"/>
    <lineage>
        <taxon>Bacteria</taxon>
        <taxon>Pseudomonadati</taxon>
        <taxon>Pseudomonadota</taxon>
        <taxon>Gammaproteobacteria</taxon>
        <taxon>Thiotrichales</taxon>
        <taxon>Thiotrichaceae</taxon>
        <taxon>Thiothrix</taxon>
    </lineage>
</organism>
<keyword evidence="3" id="KW-0862">Zinc</keyword>
<reference evidence="7 8" key="1">
    <citation type="submission" date="2021-04" db="EMBL/GenBank/DDBJ databases">
        <title>Genomics, taxonomy and metabolism of representatives of sulfur bacteria of the genus Thiothrix: Thiothrix fructosivorans QT, Thiothrix unzii A1T and three new species, Thiothrix subterranea sp. nov., Thiothrix litoralis sp. nov. and 'Candidatus Thiothrix anitrata' sp. nov.</title>
        <authorList>
            <person name="Ravin N.V."/>
            <person name="Smolyakov D."/>
            <person name="Rudenko T.S."/>
            <person name="Mardanov A.V."/>
            <person name="Beletsky A.V."/>
            <person name="Markov N.D."/>
            <person name="Fomenkov A.I."/>
            <person name="Roberts R.J."/>
            <person name="Karnachuk O.V."/>
            <person name="Novikov A."/>
            <person name="Grabovich M.Y."/>
        </authorList>
    </citation>
    <scope>NUCLEOTIDE SEQUENCE [LARGE SCALE GENOMIC DNA]</scope>
    <source>
        <strain evidence="7 8">A52</strain>
    </source>
</reference>
<dbReference type="PROSITE" id="PS51194">
    <property type="entry name" value="HELICASE_CTER"/>
    <property type="match status" value="1"/>
</dbReference>
<keyword evidence="2 7" id="KW-0347">Helicase</keyword>
<evidence type="ECO:0000313" key="8">
    <source>
        <dbReference type="Proteomes" id="UP000672027"/>
    </source>
</evidence>
<keyword evidence="2 7" id="KW-0067">ATP-binding</keyword>
<dbReference type="InterPro" id="IPR038718">
    <property type="entry name" value="SNF2-like_sf"/>
</dbReference>
<evidence type="ECO:0000256" key="2">
    <source>
        <dbReference type="ARBA" id="ARBA00022806"/>
    </source>
</evidence>
<dbReference type="CDD" id="cd18793">
    <property type="entry name" value="SF2_C_SNF"/>
    <property type="match status" value="1"/>
</dbReference>
<evidence type="ECO:0000256" key="1">
    <source>
        <dbReference type="ARBA" id="ARBA00022801"/>
    </source>
</evidence>
<name>A0ABX7X9B9_9GAMM</name>
<dbReference type="Pfam" id="PF00271">
    <property type="entry name" value="Helicase_C"/>
    <property type="match status" value="1"/>
</dbReference>
<dbReference type="Gene3D" id="3.40.50.10810">
    <property type="entry name" value="Tandem AAA-ATPase domain"/>
    <property type="match status" value="1"/>
</dbReference>
<dbReference type="InterPro" id="IPR027417">
    <property type="entry name" value="P-loop_NTPase"/>
</dbReference>
<evidence type="ECO:0000259" key="4">
    <source>
        <dbReference type="PROSITE" id="PS50966"/>
    </source>
</evidence>
<proteinExistence type="predicted"/>
<feature type="domain" description="Helicase C-terminal" evidence="6">
    <location>
        <begin position="975"/>
        <end position="1136"/>
    </location>
</feature>
<feature type="domain" description="Helicase ATP-binding" evidence="5">
    <location>
        <begin position="690"/>
        <end position="850"/>
    </location>
</feature>
<evidence type="ECO:0000259" key="5">
    <source>
        <dbReference type="PROSITE" id="PS51192"/>
    </source>
</evidence>
<dbReference type="PROSITE" id="PS51192">
    <property type="entry name" value="HELICASE_ATP_BIND_1"/>
    <property type="match status" value="1"/>
</dbReference>
<keyword evidence="1" id="KW-0378">Hydrolase</keyword>
<dbReference type="InterPro" id="IPR001650">
    <property type="entry name" value="Helicase_C-like"/>
</dbReference>
<evidence type="ECO:0000313" key="7">
    <source>
        <dbReference type="EMBL" id="QTR51838.1"/>
    </source>
</evidence>
<protein>
    <submittedName>
        <fullName evidence="7">DEAD/DEAH box helicase</fullName>
    </submittedName>
</protein>
<dbReference type="SUPFAM" id="SSF52540">
    <property type="entry name" value="P-loop containing nucleoside triphosphate hydrolases"/>
    <property type="match status" value="2"/>
</dbReference>
<keyword evidence="8" id="KW-1185">Reference proteome</keyword>
<dbReference type="SMART" id="SM00487">
    <property type="entry name" value="DEXDc"/>
    <property type="match status" value="1"/>
</dbReference>
<dbReference type="EMBL" id="CP072800">
    <property type="protein sequence ID" value="QTR51838.1"/>
    <property type="molecule type" value="Genomic_DNA"/>
</dbReference>
<dbReference type="InterPro" id="IPR014001">
    <property type="entry name" value="Helicase_ATP-bd"/>
</dbReference>
<evidence type="ECO:0000256" key="3">
    <source>
        <dbReference type="PROSITE-ProRule" id="PRU00325"/>
    </source>
</evidence>
<dbReference type="SMART" id="SM00490">
    <property type="entry name" value="HELICc"/>
    <property type="match status" value="1"/>
</dbReference>
<dbReference type="Gene3D" id="3.40.50.300">
    <property type="entry name" value="P-loop containing nucleotide triphosphate hydrolases"/>
    <property type="match status" value="1"/>
</dbReference>
<feature type="domain" description="SWIM-type" evidence="4">
    <location>
        <begin position="69"/>
        <end position="106"/>
    </location>
</feature>
<sequence length="1144" mass="130074">MHLLPKYIDLLADNNIPQAVLFSAFDSVTIQRGIDYFEADRVLSYSAVSLGGGNVMIRARVRGRGNKSYETTVSYNDKRTHWITGTCSCPVSSNCKHSVSVLFRYLEQASKLKQREAESRGATARLFTAASLPTAIGKQVSPIDFWLQTLTTATRQSSELNNSVETSTPPQAQLLYLLSKDPYHADVVKLGLYRANSLKKGGLGKPATVLLETLTTSHRIRNFYHEPHDLMIAQLLALPELRFATYGYSGVLTGKVGEQVLTEVLKTGRTFWATPETWQHIAQPLRSGMRRLFDFQWTQDDKHCYRVGLVAEKPMDQRFWLNGELWYVDNVNRECGLLEYPGLNSQQVEKLLNAPPIPQEQAEVVSERLFEILPDADIPAPSKKARQEIETLEYPLQPTVLLQTLLTDAQGGMLHGISLSFRYAAHVLRPTAPGMASVVKVDKQRYRLQRDNLGERSALEALMDYGFESARKRYDSLHSLDFIMEAESKTLGALRWHDFLEHGVSELQDAGWEVTFADDFELTFATVDEFEAAWEESESGNDWFEISMGFQVDGQRVNLLPILVEMLAQMESPQALQELLRRQEHLLVPLSDNRWVKLDTKRLEGIMETLVELYDHQPLNADGNLEFSRFQGANLAALLNAPGMKWKGAEELAELTEKLRNFQGIQPATIPASLQADLRPYQHEGVSWLQFLREFQFNGTLADDMGLGKTLQTLTHLLLEKEAGRMDLPSLVVAPTSLMGNWRREAARFTPDLRVQVVHGADRSRHFSSFADFDLILTTYPLMLRDEERYQKQQFHYLILDEAQAIKNAASKTTQIIYTLKARHRLCLTGTPLENHLGELWSMYHFLMPGFLGTNEKFTRLFRSPIEKQGDMGRQQQLRQRVQPFMLRRTKELVASELPPKTEIIRSVPLDGKQRDLYETVRLAMDAKVREEISKKGFARSQIMILEALLKLRQVCCDPRLVKLDIAQKVKESAKLELLMSLLPEMVEEGRKILLFSQFTSMLALIERELEKAKISYCKLTGQTKNRDDVVTAFQEGDAQVFLISLKAGGMGLNLTAADTVIHYDPWWNPAVEQQATDRAYRIGQDKPVFVYKLLTEETVEEKILKLQERKQALADGLYSDKSGDEGARFSADDLMDLLKPLEK</sequence>
<dbReference type="PANTHER" id="PTHR10799">
    <property type="entry name" value="SNF2/RAD54 HELICASE FAMILY"/>
    <property type="match status" value="1"/>
</dbReference>
<accession>A0ABX7X9B9</accession>
<keyword evidence="3" id="KW-0863">Zinc-finger</keyword>
<dbReference type="Proteomes" id="UP000672027">
    <property type="component" value="Chromosome"/>
</dbReference>
<keyword evidence="2 7" id="KW-0547">Nucleotide-binding</keyword>
<dbReference type="InterPro" id="IPR007527">
    <property type="entry name" value="Znf_SWIM"/>
</dbReference>
<evidence type="ECO:0000259" key="6">
    <source>
        <dbReference type="PROSITE" id="PS51194"/>
    </source>
</evidence>
<dbReference type="InterPro" id="IPR000330">
    <property type="entry name" value="SNF2_N"/>
</dbReference>
<keyword evidence="3" id="KW-0479">Metal-binding</keyword>
<dbReference type="Pfam" id="PF00176">
    <property type="entry name" value="SNF2-rel_dom"/>
    <property type="match status" value="1"/>
</dbReference>
<dbReference type="CDD" id="cd18012">
    <property type="entry name" value="DEXQc_arch_SWI2_SNF2"/>
    <property type="match status" value="1"/>
</dbReference>